<evidence type="ECO:0000313" key="2">
    <source>
        <dbReference type="EMBL" id="MBL5933394.1"/>
    </source>
</evidence>
<dbReference type="EMBL" id="JAENMS010000001">
    <property type="protein sequence ID" value="MBL5933394.1"/>
    <property type="molecule type" value="Genomic_DNA"/>
</dbReference>
<accession>A0AAP2AAA1</accession>
<organism evidence="2 3">
    <name type="scientific">Lelliottia amnigena</name>
    <name type="common">Enterobacter amnigenus</name>
    <dbReference type="NCBI Taxonomy" id="61646"/>
    <lineage>
        <taxon>Bacteria</taxon>
        <taxon>Pseudomonadati</taxon>
        <taxon>Pseudomonadota</taxon>
        <taxon>Gammaproteobacteria</taxon>
        <taxon>Enterobacterales</taxon>
        <taxon>Enterobacteriaceae</taxon>
        <taxon>Lelliottia</taxon>
    </lineage>
</organism>
<dbReference type="AlphaFoldDB" id="A0AAP2AAA1"/>
<protein>
    <submittedName>
        <fullName evidence="2">DUF1311 domain-containing protein</fullName>
    </submittedName>
</protein>
<dbReference type="Gene3D" id="1.20.1270.180">
    <property type="match status" value="1"/>
</dbReference>
<name>A0AAP2AAA1_LELAM</name>
<dbReference type="Proteomes" id="UP000653275">
    <property type="component" value="Unassembled WGS sequence"/>
</dbReference>
<feature type="domain" description="Lysozyme inhibitor LprI-like N-terminal" evidence="1">
    <location>
        <begin position="67"/>
        <end position="165"/>
    </location>
</feature>
<dbReference type="Pfam" id="PF07007">
    <property type="entry name" value="LprI"/>
    <property type="match status" value="1"/>
</dbReference>
<reference evidence="2" key="1">
    <citation type="submission" date="2020-12" db="EMBL/GenBank/DDBJ databases">
        <title>Draft genome sequence of Enterobacter spp., Lelliottia spp. and Serratia spp. isolated from drinking water reservoirs and lakes.</title>
        <authorList>
            <person name="Reitter C."/>
            <person name="Neuhaus K."/>
            <person name="Huegler M."/>
        </authorList>
    </citation>
    <scope>NUCLEOTIDE SEQUENCE</scope>
    <source>
        <strain evidence="2">TZW15</strain>
    </source>
</reference>
<dbReference type="InterPro" id="IPR009739">
    <property type="entry name" value="LprI-like_N"/>
</dbReference>
<gene>
    <name evidence="2" type="ORF">I7V27_02800</name>
</gene>
<evidence type="ECO:0000259" key="1">
    <source>
        <dbReference type="Pfam" id="PF07007"/>
    </source>
</evidence>
<proteinExistence type="predicted"/>
<dbReference type="RefSeq" id="WP_131486759.1">
    <property type="nucleotide sequence ID" value="NZ_JAENMR010000001.1"/>
</dbReference>
<sequence>MCIFRGFNRQFLTVVLFWVFSYPALAENIHSGYKASILENQDVIQCSEKYVEMKSQNDYQDNDDYYHQCVKRVGEKSEKILQLEYQKKLKEITSSDNYELYDSPGAEKQSLRPRIISHFINEQKIWQAYRDSYCQNVILGAVVGDSAFVGSIACTINMNARRVEEIHLMYTPDSSWSHPE</sequence>
<comment type="caution">
    <text evidence="2">The sequence shown here is derived from an EMBL/GenBank/DDBJ whole genome shotgun (WGS) entry which is preliminary data.</text>
</comment>
<evidence type="ECO:0000313" key="3">
    <source>
        <dbReference type="Proteomes" id="UP000653275"/>
    </source>
</evidence>